<protein>
    <submittedName>
        <fullName evidence="2">Uncharacterized protein</fullName>
    </submittedName>
</protein>
<evidence type="ECO:0000313" key="3">
    <source>
        <dbReference type="Proteomes" id="UP001215598"/>
    </source>
</evidence>
<reference evidence="2" key="1">
    <citation type="submission" date="2023-03" db="EMBL/GenBank/DDBJ databases">
        <title>Massive genome expansion in bonnet fungi (Mycena s.s.) driven by repeated elements and novel gene families across ecological guilds.</title>
        <authorList>
            <consortium name="Lawrence Berkeley National Laboratory"/>
            <person name="Harder C.B."/>
            <person name="Miyauchi S."/>
            <person name="Viragh M."/>
            <person name="Kuo A."/>
            <person name="Thoen E."/>
            <person name="Andreopoulos B."/>
            <person name="Lu D."/>
            <person name="Skrede I."/>
            <person name="Drula E."/>
            <person name="Henrissat B."/>
            <person name="Morin E."/>
            <person name="Kohler A."/>
            <person name="Barry K."/>
            <person name="LaButti K."/>
            <person name="Morin E."/>
            <person name="Salamov A."/>
            <person name="Lipzen A."/>
            <person name="Mereny Z."/>
            <person name="Hegedus B."/>
            <person name="Baldrian P."/>
            <person name="Stursova M."/>
            <person name="Weitz H."/>
            <person name="Taylor A."/>
            <person name="Grigoriev I.V."/>
            <person name="Nagy L.G."/>
            <person name="Martin F."/>
            <person name="Kauserud H."/>
        </authorList>
    </citation>
    <scope>NUCLEOTIDE SEQUENCE</scope>
    <source>
        <strain evidence="2">CBHHK182m</strain>
    </source>
</reference>
<gene>
    <name evidence="2" type="ORF">B0H16DRAFT_1725916</name>
</gene>
<dbReference type="EMBL" id="JARKIB010000076">
    <property type="protein sequence ID" value="KAJ7747486.1"/>
    <property type="molecule type" value="Genomic_DNA"/>
</dbReference>
<sequence>MVRMSAAHPASLPETHTSLPRSRPPPHRAALPFGPRDCANSARIVTLQTCASCIDARWRRERYKSEKVRTIISSIHLSLPTHQARFLPPPSLASPASARIAPRTPSVRIHRAISDLIDDWSPLPSFLWIICARATCAVVDTNASGWWCVHVEEGNLAPYRATSAYFSFFSPTVDAPRPWNREVAVRMAWAAICARSGGVMKAGHASGFTSFLQGMEAAPG</sequence>
<comment type="caution">
    <text evidence="2">The sequence shown here is derived from an EMBL/GenBank/DDBJ whole genome shotgun (WGS) entry which is preliminary data.</text>
</comment>
<organism evidence="2 3">
    <name type="scientific">Mycena metata</name>
    <dbReference type="NCBI Taxonomy" id="1033252"/>
    <lineage>
        <taxon>Eukaryota</taxon>
        <taxon>Fungi</taxon>
        <taxon>Dikarya</taxon>
        <taxon>Basidiomycota</taxon>
        <taxon>Agaricomycotina</taxon>
        <taxon>Agaricomycetes</taxon>
        <taxon>Agaricomycetidae</taxon>
        <taxon>Agaricales</taxon>
        <taxon>Marasmiineae</taxon>
        <taxon>Mycenaceae</taxon>
        <taxon>Mycena</taxon>
    </lineage>
</organism>
<keyword evidence="3" id="KW-1185">Reference proteome</keyword>
<proteinExistence type="predicted"/>
<dbReference type="AlphaFoldDB" id="A0AAD7IP53"/>
<accession>A0AAD7IP53</accession>
<dbReference type="Proteomes" id="UP001215598">
    <property type="component" value="Unassembled WGS sequence"/>
</dbReference>
<name>A0AAD7IP53_9AGAR</name>
<feature type="region of interest" description="Disordered" evidence="1">
    <location>
        <begin position="1"/>
        <end position="33"/>
    </location>
</feature>
<evidence type="ECO:0000313" key="2">
    <source>
        <dbReference type="EMBL" id="KAJ7747486.1"/>
    </source>
</evidence>
<evidence type="ECO:0000256" key="1">
    <source>
        <dbReference type="SAM" id="MobiDB-lite"/>
    </source>
</evidence>